<evidence type="ECO:0000313" key="2">
    <source>
        <dbReference type="Proteomes" id="UP000556329"/>
    </source>
</evidence>
<dbReference type="EMBL" id="JACHEF010000012">
    <property type="protein sequence ID" value="MBB6414051.1"/>
    <property type="molecule type" value="Genomic_DNA"/>
</dbReference>
<reference evidence="1 2" key="1">
    <citation type="submission" date="2020-08" db="EMBL/GenBank/DDBJ databases">
        <title>Genomic Encyclopedia of Type Strains, Phase IV (KMG-IV): sequencing the most valuable type-strain genomes for metagenomic binning, comparative biology and taxonomic classification.</title>
        <authorList>
            <person name="Goeker M."/>
        </authorList>
    </citation>
    <scope>NUCLEOTIDE SEQUENCE [LARGE SCALE GENOMIC DNA]</scope>
    <source>
        <strain evidence="1 2">DSM 100039</strain>
    </source>
</reference>
<proteinExistence type="predicted"/>
<dbReference type="RefSeq" id="WP_184878557.1">
    <property type="nucleotide sequence ID" value="NZ_JACHEF010000012.1"/>
</dbReference>
<organism evidence="1 2">
    <name type="scientific">Mesorhizobium sangaii</name>
    <dbReference type="NCBI Taxonomy" id="505389"/>
    <lineage>
        <taxon>Bacteria</taxon>
        <taxon>Pseudomonadati</taxon>
        <taxon>Pseudomonadota</taxon>
        <taxon>Alphaproteobacteria</taxon>
        <taxon>Hyphomicrobiales</taxon>
        <taxon>Phyllobacteriaceae</taxon>
        <taxon>Mesorhizobium</taxon>
    </lineage>
</organism>
<gene>
    <name evidence="1" type="ORF">HNQ71_006760</name>
</gene>
<sequence>MIVAINASPSNMKGESEFTLAVIFFRNTPLDNSISMRGITCPKIGNRDFYREKLDPIAKYAEAHNLLNAKVMPVFQRNAKSGQSLALNTHGPLPIQPYRPALRSVG</sequence>
<dbReference type="AlphaFoldDB" id="A0A841PJ81"/>
<protein>
    <submittedName>
        <fullName evidence="1">Uncharacterized protein</fullName>
    </submittedName>
</protein>
<dbReference type="Proteomes" id="UP000556329">
    <property type="component" value="Unassembled WGS sequence"/>
</dbReference>
<accession>A0A841PJ81</accession>
<evidence type="ECO:0000313" key="1">
    <source>
        <dbReference type="EMBL" id="MBB6414051.1"/>
    </source>
</evidence>
<comment type="caution">
    <text evidence="1">The sequence shown here is derived from an EMBL/GenBank/DDBJ whole genome shotgun (WGS) entry which is preliminary data.</text>
</comment>
<name>A0A841PJ81_9HYPH</name>
<keyword evidence="2" id="KW-1185">Reference proteome</keyword>